<feature type="signal peptide" evidence="1">
    <location>
        <begin position="1"/>
        <end position="20"/>
    </location>
</feature>
<dbReference type="RefSeq" id="WP_146142064.1">
    <property type="nucleotide sequence ID" value="NZ_BLAU01000001.1"/>
</dbReference>
<gene>
    <name evidence="3" type="ORF">CLV93_11287</name>
    <name evidence="2" type="ORF">JCM18694_25980</name>
</gene>
<dbReference type="Proteomes" id="UP000396862">
    <property type="component" value="Unassembled WGS sequence"/>
</dbReference>
<dbReference type="EMBL" id="BLAU01000001">
    <property type="protein sequence ID" value="GET22352.1"/>
    <property type="molecule type" value="Genomic_DNA"/>
</dbReference>
<dbReference type="EMBL" id="PYGC01000012">
    <property type="protein sequence ID" value="PSK80952.1"/>
    <property type="molecule type" value="Genomic_DNA"/>
</dbReference>
<organism evidence="3 4">
    <name type="scientific">Prolixibacter denitrificans</name>
    <dbReference type="NCBI Taxonomy" id="1541063"/>
    <lineage>
        <taxon>Bacteria</taxon>
        <taxon>Pseudomonadati</taxon>
        <taxon>Bacteroidota</taxon>
        <taxon>Bacteroidia</taxon>
        <taxon>Marinilabiliales</taxon>
        <taxon>Prolixibacteraceae</taxon>
        <taxon>Prolixibacter</taxon>
    </lineage>
</organism>
<dbReference type="PROSITE" id="PS51257">
    <property type="entry name" value="PROKAR_LIPOPROTEIN"/>
    <property type="match status" value="1"/>
</dbReference>
<dbReference type="AlphaFoldDB" id="A0A2P8C7L3"/>
<proteinExistence type="predicted"/>
<reference evidence="2 5" key="2">
    <citation type="submission" date="2019-10" db="EMBL/GenBank/DDBJ databases">
        <title>Prolixibacter strains distinguished by the presence of nitrate reductase genes were adept at nitrate-dependent anaerobic corrosion of metallic iron and carbon steel.</title>
        <authorList>
            <person name="Iino T."/>
            <person name="Shono N."/>
            <person name="Ito K."/>
            <person name="Nakamura R."/>
            <person name="Sueoka K."/>
            <person name="Harayama S."/>
            <person name="Ohkuma M."/>
        </authorList>
    </citation>
    <scope>NUCLEOTIDE SEQUENCE [LARGE SCALE GENOMIC DNA]</scope>
    <source>
        <strain evidence="2 5">MIC1-1</strain>
    </source>
</reference>
<accession>A0A2P8C7L3</accession>
<keyword evidence="5" id="KW-1185">Reference proteome</keyword>
<sequence>MKKLLILYMLLLFTACTENGALHHGRKTVDDSYVIDAGTQKQAVSGPGLAISVIVNREIALHETTISIEEELGGRTTTNRIASELP</sequence>
<reference evidence="3 4" key="1">
    <citation type="submission" date="2018-03" db="EMBL/GenBank/DDBJ databases">
        <title>Genomic Encyclopedia of Archaeal and Bacterial Type Strains, Phase II (KMG-II): from individual species to whole genera.</title>
        <authorList>
            <person name="Goeker M."/>
        </authorList>
    </citation>
    <scope>NUCLEOTIDE SEQUENCE [LARGE SCALE GENOMIC DNA]</scope>
    <source>
        <strain evidence="3 4">DSM 27267</strain>
    </source>
</reference>
<feature type="chain" id="PRO_5015164463" evidence="1">
    <location>
        <begin position="21"/>
        <end position="86"/>
    </location>
</feature>
<comment type="caution">
    <text evidence="3">The sequence shown here is derived from an EMBL/GenBank/DDBJ whole genome shotgun (WGS) entry which is preliminary data.</text>
</comment>
<name>A0A2P8C7L3_9BACT</name>
<evidence type="ECO:0000313" key="3">
    <source>
        <dbReference type="EMBL" id="PSK80952.1"/>
    </source>
</evidence>
<evidence type="ECO:0000256" key="1">
    <source>
        <dbReference type="SAM" id="SignalP"/>
    </source>
</evidence>
<dbReference type="OrthoDB" id="9967943at2"/>
<protein>
    <submittedName>
        <fullName evidence="3">Uncharacterized protein</fullName>
    </submittedName>
</protein>
<evidence type="ECO:0000313" key="4">
    <source>
        <dbReference type="Proteomes" id="UP000240621"/>
    </source>
</evidence>
<evidence type="ECO:0000313" key="2">
    <source>
        <dbReference type="EMBL" id="GET22352.1"/>
    </source>
</evidence>
<evidence type="ECO:0000313" key="5">
    <source>
        <dbReference type="Proteomes" id="UP000396862"/>
    </source>
</evidence>
<dbReference type="Proteomes" id="UP000240621">
    <property type="component" value="Unassembled WGS sequence"/>
</dbReference>
<keyword evidence="1" id="KW-0732">Signal</keyword>